<evidence type="ECO:0000313" key="3">
    <source>
        <dbReference type="EMBL" id="QHU10241.1"/>
    </source>
</evidence>
<sequence length="205" mass="23928">MNSNINEEQVQSQEIIMPPEPPTENVDTFTPGEFAYASDWDRRYLRDAYQVITRNEWWGQFRDALNSRGVSYTTGFQFTNDPLYNKIMNAIANTPVGGCHSGASIGCVMRIMQIIALKGEAEYRRECIEYEEEERRRQQALQMEEDRRRQQALQMEEHHQEYLAKMERERQEYIARIIASDVANIVVPNTEKINETTNEPDVSPV</sequence>
<proteinExistence type="predicted"/>
<reference evidence="3" key="1">
    <citation type="journal article" date="2020" name="Nature">
        <title>Giant virus diversity and host interactions through global metagenomics.</title>
        <authorList>
            <person name="Schulz F."/>
            <person name="Roux S."/>
            <person name="Paez-Espino D."/>
            <person name="Jungbluth S."/>
            <person name="Walsh D.A."/>
            <person name="Denef V.J."/>
            <person name="McMahon K.D."/>
            <person name="Konstantinidis K.T."/>
            <person name="Eloe-Fadrosh E.A."/>
            <person name="Kyrpides N.C."/>
            <person name="Woyke T."/>
        </authorList>
    </citation>
    <scope>NUCLEOTIDE SEQUENCE</scope>
    <source>
        <strain evidence="3">GVMAG-S-1101164-67</strain>
    </source>
</reference>
<evidence type="ECO:0000256" key="2">
    <source>
        <dbReference type="SAM" id="MobiDB-lite"/>
    </source>
</evidence>
<name>A0A6C0JZB6_9ZZZZ</name>
<organism evidence="3">
    <name type="scientific">viral metagenome</name>
    <dbReference type="NCBI Taxonomy" id="1070528"/>
    <lineage>
        <taxon>unclassified sequences</taxon>
        <taxon>metagenomes</taxon>
        <taxon>organismal metagenomes</taxon>
    </lineage>
</organism>
<evidence type="ECO:0000256" key="1">
    <source>
        <dbReference type="SAM" id="Coils"/>
    </source>
</evidence>
<dbReference type="AlphaFoldDB" id="A0A6C0JZB6"/>
<accession>A0A6C0JZB6</accession>
<protein>
    <submittedName>
        <fullName evidence="3">Uncharacterized protein</fullName>
    </submittedName>
</protein>
<dbReference type="EMBL" id="MN740752">
    <property type="protein sequence ID" value="QHU10241.1"/>
    <property type="molecule type" value="Genomic_DNA"/>
</dbReference>
<feature type="coiled-coil region" evidence="1">
    <location>
        <begin position="141"/>
        <end position="172"/>
    </location>
</feature>
<keyword evidence="1" id="KW-0175">Coiled coil</keyword>
<feature type="compositionally biased region" description="Polar residues" evidence="2">
    <location>
        <begin position="1"/>
        <end position="14"/>
    </location>
</feature>
<feature type="region of interest" description="Disordered" evidence="2">
    <location>
        <begin position="1"/>
        <end position="26"/>
    </location>
</feature>